<dbReference type="AlphaFoldDB" id="A0A8E2EHF3"/>
<keyword evidence="3" id="KW-1185">Reference proteome</keyword>
<proteinExistence type="predicted"/>
<name>A0A8E2EHF3_9PEZI</name>
<feature type="domain" description="Heterokaryon incompatibility" evidence="1">
    <location>
        <begin position="209"/>
        <end position="364"/>
    </location>
</feature>
<accession>A0A8E2EHF3</accession>
<dbReference type="EMBL" id="KV744846">
    <property type="protein sequence ID" value="OCK84042.1"/>
    <property type="molecule type" value="Genomic_DNA"/>
</dbReference>
<dbReference type="Pfam" id="PF06985">
    <property type="entry name" value="HET"/>
    <property type="match status" value="1"/>
</dbReference>
<protein>
    <submittedName>
        <fullName evidence="2">HET-domain-containing protein</fullName>
    </submittedName>
</protein>
<gene>
    <name evidence="2" type="ORF">K432DRAFT_440373</name>
</gene>
<dbReference type="Proteomes" id="UP000250266">
    <property type="component" value="Unassembled WGS sequence"/>
</dbReference>
<organism evidence="2 3">
    <name type="scientific">Lepidopterella palustris CBS 459.81</name>
    <dbReference type="NCBI Taxonomy" id="1314670"/>
    <lineage>
        <taxon>Eukaryota</taxon>
        <taxon>Fungi</taxon>
        <taxon>Dikarya</taxon>
        <taxon>Ascomycota</taxon>
        <taxon>Pezizomycotina</taxon>
        <taxon>Dothideomycetes</taxon>
        <taxon>Pleosporomycetidae</taxon>
        <taxon>Mytilinidiales</taxon>
        <taxon>Argynnaceae</taxon>
        <taxon>Lepidopterella</taxon>
    </lineage>
</organism>
<dbReference type="PANTHER" id="PTHR33112:SF16">
    <property type="entry name" value="HETEROKARYON INCOMPATIBILITY DOMAIN-CONTAINING PROTEIN"/>
    <property type="match status" value="1"/>
</dbReference>
<reference evidence="2 3" key="1">
    <citation type="journal article" date="2016" name="Nat. Commun.">
        <title>Ectomycorrhizal ecology is imprinted in the genome of the dominant symbiotic fungus Cenococcum geophilum.</title>
        <authorList>
            <consortium name="DOE Joint Genome Institute"/>
            <person name="Peter M."/>
            <person name="Kohler A."/>
            <person name="Ohm R.A."/>
            <person name="Kuo A."/>
            <person name="Krutzmann J."/>
            <person name="Morin E."/>
            <person name="Arend M."/>
            <person name="Barry K.W."/>
            <person name="Binder M."/>
            <person name="Choi C."/>
            <person name="Clum A."/>
            <person name="Copeland A."/>
            <person name="Grisel N."/>
            <person name="Haridas S."/>
            <person name="Kipfer T."/>
            <person name="LaButti K."/>
            <person name="Lindquist E."/>
            <person name="Lipzen A."/>
            <person name="Maire R."/>
            <person name="Meier B."/>
            <person name="Mihaltcheva S."/>
            <person name="Molinier V."/>
            <person name="Murat C."/>
            <person name="Poggeler S."/>
            <person name="Quandt C.A."/>
            <person name="Sperisen C."/>
            <person name="Tritt A."/>
            <person name="Tisserant E."/>
            <person name="Crous P.W."/>
            <person name="Henrissat B."/>
            <person name="Nehls U."/>
            <person name="Egli S."/>
            <person name="Spatafora J.W."/>
            <person name="Grigoriev I.V."/>
            <person name="Martin F.M."/>
        </authorList>
    </citation>
    <scope>NUCLEOTIDE SEQUENCE [LARGE SCALE GENOMIC DNA]</scope>
    <source>
        <strain evidence="2 3">CBS 459.81</strain>
    </source>
</reference>
<evidence type="ECO:0000313" key="2">
    <source>
        <dbReference type="EMBL" id="OCK84042.1"/>
    </source>
</evidence>
<dbReference type="PANTHER" id="PTHR33112">
    <property type="entry name" value="DOMAIN PROTEIN, PUTATIVE-RELATED"/>
    <property type="match status" value="1"/>
</dbReference>
<dbReference type="OrthoDB" id="10512370at2759"/>
<sequence>MDLCNHCKDITLTTLESLQGHAYHESWSAVIESSRQCDLCWKIRYYLECLRARYGDMLMGHILSDDDLPEKISPLCLRLGRLSKYNKEITYLIIERQGLAHDAILQDQILGPFRYELENFVCALEVTEAGVPPVGVNFTWEISGYSMEDSTRLASKWLQQCVRDHVDCAYPFESNTPTLPTRVLKISSVLANDVPTVFLCEGEGEQGEYVALSHCWGKTSIPRTLKANVDDHKRGINYDSLPRTFRDAIAVTLSLGIHYLWIDSLCIIQDDKEDWGREAGMMAQLYERAVVVIAATAAPDAEFGLFDWKTVFQPTSIRSQTANTEGIGSNDDQKCGVTVNLRYGGDQPLDLPHPLDHRAWVCQERILSRRLVSFERTGLKWKCAEAQAQMGRDNDEFDKLGWMLQGAYVLSPPGPNFRVALRKSGTLDQRSNSLMHQLVGQKGDEALSIRWYDVIKHYTARKLTNLSDKLPAIAGLAQAFQDGYGSKVCGGLWLKDMMTGLMWRRVRSDKEWLGLRPKELAALPSWSWASVNGPVEWCLSYVGEIETKAKFGLFTDNASLTASSFDAPMVGATLLVEVVVGKDDISGRLDEQGQRNVWLTTSNGRCLQDQEQVGKPLGSCVVDYEQDIAGAKIYCMYVMEHENMEEEDHTWGAFPRAYDVLLLKAINFGQCEFKRVGVGWLDAASGVFGDENWKRGAGVVILR</sequence>
<evidence type="ECO:0000259" key="1">
    <source>
        <dbReference type="Pfam" id="PF06985"/>
    </source>
</evidence>
<evidence type="ECO:0000313" key="3">
    <source>
        <dbReference type="Proteomes" id="UP000250266"/>
    </source>
</evidence>
<dbReference type="InterPro" id="IPR010730">
    <property type="entry name" value="HET"/>
</dbReference>